<dbReference type="PANTHER" id="PTHR13255:SF0">
    <property type="entry name" value="ATAXIN-10"/>
    <property type="match status" value="1"/>
</dbReference>
<dbReference type="GO" id="GO:0005829">
    <property type="term" value="C:cytosol"/>
    <property type="evidence" value="ECO:0007669"/>
    <property type="project" value="TreeGrafter"/>
</dbReference>
<dbReference type="GO" id="GO:0051301">
    <property type="term" value="P:cell division"/>
    <property type="evidence" value="ECO:0007669"/>
    <property type="project" value="UniProtKB-KW"/>
</dbReference>
<comment type="function">
    <text evidence="4">May play a role in the regulation of cytokinesis.</text>
</comment>
<dbReference type="EMBL" id="CABVLU010000002">
    <property type="protein sequence ID" value="VVT48967.1"/>
    <property type="molecule type" value="Genomic_DNA"/>
</dbReference>
<dbReference type="Gene3D" id="1.25.10.10">
    <property type="entry name" value="Leucine-rich Repeat Variant"/>
    <property type="match status" value="1"/>
</dbReference>
<evidence type="ECO:0000256" key="5">
    <source>
        <dbReference type="ARBA" id="ARBA00044801"/>
    </source>
</evidence>
<sequence length="564" mass="64025">MSSHPSAQQDTLKSLRDVLGLLKSDKELSELEPGYISNDLLGYIRESGSASLFRKAVAGSTEVWSLLTECYKLGQTRLLEYPNIIRTFNGIALLGRNLVSVDNVAFFAWDSGAVNSMFDLLQYLIVDTQQEGNLSIKGVMTSDCSENSLFYEKFVMSCIQFFANLSVQASQDKTLSSNVLSLFIYNIPTETFASLLNSFTSENSLPILILLEGLIRNTPVNALRLYEEPNGQLFIKFIAKHADAWVSNKNDMCTNLAVEIMMHLLSFGLMPNFLEKFFLNPDFIEPEKTFDFVTLLIISIPSALESWTGGDSENFANDLGKQKSFFDTAFFIFKSIKEEAKPLIETYSTRDRSKDNKQYLNGIWETLVLFLDLFDNFLSSVFRQYEKNTRETSTNSGNLFSYIIEDTDFLESIIGLLHAAESNLPKKSKLSELQRNDTNYGDDELNQSVKTKELLYDSSEFPLIKSKIIFLLGILTKDNTFVQNEIRRLHALELILSNMIIDQNNPYIKEHSILTLSYVLKNNQENQDFISKLEAQEVVTTKEIEDAGLEVKLVDGKVRLNKKD</sequence>
<dbReference type="InterPro" id="IPR051374">
    <property type="entry name" value="Ataxin-10/CTR86_families"/>
</dbReference>
<gene>
    <name evidence="7" type="ORF">SAPINGB_P002039</name>
</gene>
<feature type="domain" description="Ataxin-10" evidence="6">
    <location>
        <begin position="464"/>
        <end position="560"/>
    </location>
</feature>
<keyword evidence="8" id="KW-1185">Reference proteome</keyword>
<evidence type="ECO:0000313" key="8">
    <source>
        <dbReference type="Proteomes" id="UP000398389"/>
    </source>
</evidence>
<dbReference type="Pfam" id="PF09759">
    <property type="entry name" value="Atx10homo_assoc"/>
    <property type="match status" value="1"/>
</dbReference>
<evidence type="ECO:0000313" key="7">
    <source>
        <dbReference type="EMBL" id="VVT48967.1"/>
    </source>
</evidence>
<evidence type="ECO:0000256" key="3">
    <source>
        <dbReference type="ARBA" id="ARBA00023306"/>
    </source>
</evidence>
<reference evidence="7 8" key="1">
    <citation type="submission" date="2019-09" db="EMBL/GenBank/DDBJ databases">
        <authorList>
            <person name="Brejova B."/>
        </authorList>
    </citation>
    <scope>NUCLEOTIDE SEQUENCE [LARGE SCALE GENOMIC DNA]</scope>
</reference>
<dbReference type="RefSeq" id="XP_031852650.1">
    <property type="nucleotide sequence ID" value="XM_031996759.1"/>
</dbReference>
<evidence type="ECO:0000256" key="1">
    <source>
        <dbReference type="ARBA" id="ARBA00008384"/>
    </source>
</evidence>
<keyword evidence="2" id="KW-0132">Cell division</keyword>
<dbReference type="AlphaFoldDB" id="A0A5E8BCF2"/>
<dbReference type="OrthoDB" id="379794at2759"/>
<accession>A0A5E8BCF2</accession>
<evidence type="ECO:0000256" key="2">
    <source>
        <dbReference type="ARBA" id="ARBA00022618"/>
    </source>
</evidence>
<dbReference type="Proteomes" id="UP000398389">
    <property type="component" value="Unassembled WGS sequence"/>
</dbReference>
<organism evidence="7 8">
    <name type="scientific">Magnusiomyces paraingens</name>
    <dbReference type="NCBI Taxonomy" id="2606893"/>
    <lineage>
        <taxon>Eukaryota</taxon>
        <taxon>Fungi</taxon>
        <taxon>Dikarya</taxon>
        <taxon>Ascomycota</taxon>
        <taxon>Saccharomycotina</taxon>
        <taxon>Dipodascomycetes</taxon>
        <taxon>Dipodascales</taxon>
        <taxon>Dipodascaceae</taxon>
        <taxon>Magnusiomyces</taxon>
    </lineage>
</organism>
<keyword evidence="3" id="KW-0131">Cell cycle</keyword>
<dbReference type="PANTHER" id="PTHR13255">
    <property type="entry name" value="ATAXIN-10"/>
    <property type="match status" value="1"/>
</dbReference>
<proteinExistence type="inferred from homology"/>
<dbReference type="InterPro" id="IPR019156">
    <property type="entry name" value="Ataxin-10_domain"/>
</dbReference>
<dbReference type="InterPro" id="IPR011989">
    <property type="entry name" value="ARM-like"/>
</dbReference>
<evidence type="ECO:0000259" key="6">
    <source>
        <dbReference type="Pfam" id="PF09759"/>
    </source>
</evidence>
<dbReference type="GeneID" id="43580859"/>
<comment type="similarity">
    <text evidence="1">Belongs to the ataxin-10 family.</text>
</comment>
<evidence type="ECO:0000256" key="4">
    <source>
        <dbReference type="ARBA" id="ARBA00044746"/>
    </source>
</evidence>
<name>A0A5E8BCF2_9ASCO</name>
<protein>
    <recommendedName>
        <fullName evidence="5">Ataxin-10 homolog</fullName>
    </recommendedName>
</protein>